<dbReference type="InParanoid" id="A0A077ZTF0"/>
<dbReference type="Pfam" id="PF00454">
    <property type="entry name" value="PI3_PI4_kinase"/>
    <property type="match status" value="1"/>
</dbReference>
<dbReference type="Gene3D" id="1.25.40.70">
    <property type="entry name" value="Phosphatidylinositol 3-kinase, accessory domain (PIK)"/>
    <property type="match status" value="1"/>
</dbReference>
<feature type="region of interest" description="Disordered" evidence="5">
    <location>
        <begin position="565"/>
        <end position="584"/>
    </location>
</feature>
<dbReference type="Gene3D" id="3.30.1010.10">
    <property type="entry name" value="Phosphatidylinositol 3-kinase Catalytic Subunit, Chain A, domain 4"/>
    <property type="match status" value="1"/>
</dbReference>
<dbReference type="PANTHER" id="PTHR10048">
    <property type="entry name" value="PHOSPHATIDYLINOSITOL KINASE"/>
    <property type="match status" value="1"/>
</dbReference>
<keyword evidence="3" id="KW-0808">Transferase</keyword>
<dbReference type="GO" id="GO:0016020">
    <property type="term" value="C:membrane"/>
    <property type="evidence" value="ECO:0007669"/>
    <property type="project" value="TreeGrafter"/>
</dbReference>
<protein>
    <recommendedName>
        <fullName evidence="2">1-phosphatidylinositol 4-kinase</fullName>
        <ecNumber evidence="2">2.7.1.67</ecNumber>
    </recommendedName>
</protein>
<reference evidence="8 9" key="1">
    <citation type="submission" date="2014-06" db="EMBL/GenBank/DDBJ databases">
        <authorList>
            <person name="Swart Estienne"/>
        </authorList>
    </citation>
    <scope>NUCLEOTIDE SEQUENCE [LARGE SCALE GENOMIC DNA]</scope>
    <source>
        <strain evidence="8 9">130c</strain>
    </source>
</reference>
<evidence type="ECO:0000256" key="1">
    <source>
        <dbReference type="ARBA" id="ARBA00001686"/>
    </source>
</evidence>
<dbReference type="InterPro" id="IPR042236">
    <property type="entry name" value="PI3K_accessory_sf"/>
</dbReference>
<feature type="compositionally biased region" description="Polar residues" evidence="5">
    <location>
        <begin position="432"/>
        <end position="447"/>
    </location>
</feature>
<feature type="region of interest" description="Disordered" evidence="5">
    <location>
        <begin position="402"/>
        <end position="462"/>
    </location>
</feature>
<feature type="domain" description="PI3K/PI4K catalytic" evidence="6">
    <location>
        <begin position="634"/>
        <end position="912"/>
    </location>
</feature>
<dbReference type="InterPro" id="IPR001263">
    <property type="entry name" value="PI3K_accessory_dom"/>
</dbReference>
<evidence type="ECO:0000313" key="9">
    <source>
        <dbReference type="Proteomes" id="UP000039865"/>
    </source>
</evidence>
<evidence type="ECO:0000259" key="6">
    <source>
        <dbReference type="PROSITE" id="PS50290"/>
    </source>
</evidence>
<accession>A0A077ZTF0</accession>
<organism evidence="8 9">
    <name type="scientific">Stylonychia lemnae</name>
    <name type="common">Ciliate</name>
    <dbReference type="NCBI Taxonomy" id="5949"/>
    <lineage>
        <taxon>Eukaryota</taxon>
        <taxon>Sar</taxon>
        <taxon>Alveolata</taxon>
        <taxon>Ciliophora</taxon>
        <taxon>Intramacronucleata</taxon>
        <taxon>Spirotrichea</taxon>
        <taxon>Stichotrichia</taxon>
        <taxon>Sporadotrichida</taxon>
        <taxon>Oxytrichidae</taxon>
        <taxon>Stylonychinae</taxon>
        <taxon>Stylonychia</taxon>
    </lineage>
</organism>
<dbReference type="Proteomes" id="UP000039865">
    <property type="component" value="Unassembled WGS sequence"/>
</dbReference>
<evidence type="ECO:0000256" key="5">
    <source>
        <dbReference type="SAM" id="MobiDB-lite"/>
    </source>
</evidence>
<dbReference type="InterPro" id="IPR000403">
    <property type="entry name" value="PI3/4_kinase_cat_dom"/>
</dbReference>
<dbReference type="SMART" id="SM00146">
    <property type="entry name" value="PI3Kc"/>
    <property type="match status" value="1"/>
</dbReference>
<dbReference type="PANTHER" id="PTHR10048:SF22">
    <property type="entry name" value="PHOSPHATIDYLINOSITOL 4-KINASE BETA"/>
    <property type="match status" value="1"/>
</dbReference>
<comment type="catalytic activity">
    <reaction evidence="1">
        <text>a 1,2-diacyl-sn-glycero-3-phospho-(1D-myo-inositol) + ATP = a 1,2-diacyl-sn-glycero-3-phospho-(1D-myo-inositol 4-phosphate) + ADP + H(+)</text>
        <dbReference type="Rhea" id="RHEA:19877"/>
        <dbReference type="ChEBI" id="CHEBI:15378"/>
        <dbReference type="ChEBI" id="CHEBI:30616"/>
        <dbReference type="ChEBI" id="CHEBI:57880"/>
        <dbReference type="ChEBI" id="CHEBI:58178"/>
        <dbReference type="ChEBI" id="CHEBI:456216"/>
        <dbReference type="EC" id="2.7.1.67"/>
    </reaction>
</comment>
<evidence type="ECO:0000256" key="2">
    <source>
        <dbReference type="ARBA" id="ARBA00012169"/>
    </source>
</evidence>
<dbReference type="GO" id="GO:0048015">
    <property type="term" value="P:phosphatidylinositol-mediated signaling"/>
    <property type="evidence" value="ECO:0007669"/>
    <property type="project" value="TreeGrafter"/>
</dbReference>
<name>A0A077ZTF0_STYLE</name>
<dbReference type="AlphaFoldDB" id="A0A077ZTF0"/>
<dbReference type="EC" id="2.7.1.67" evidence="2"/>
<sequence>MNNLDSTNLDKSPHYAFNTDQNYGLSSSFQSSSFKYVAPPAQKKSKNKIMFKKILEDVLDKKNWQEKWKKIKDFVKKKGGKGHGQESERDKVFNAILALYAGDEEDEVFSELAILYEKYPEEVEFYVPQLCTYLFHFNAYQPKGSSIHPTSHQGQHHQDLLEKFLLSKARRSLKFAHLIFWYIIAGLDDTESIQLSQHKTPEIWDFLKRLIDTAEEQIPRFSLGNLEELKNQDELLKNTIQLPNKEKLADTGSSSKVRYDYTLGSTQLDSIALISRYDQQIIRTLSNNMSEHQIFFSTPKFVSDLIHISEVLKTVSQPERNDMLTTLVEQLNKNLPANIYIPISHDNIIQSKFKTNKNRKAVITNHKILQVCTDYNFCLHSKERVPYHIIIEIEYDENDIANSRRSSQSEEESSHLSNNDGDFKGATAPTKKLSQSLKAPQKSAKSTGDSKKQNKTQKGAQQQQFIEMQVFNDFQTQRKESGHIFSDEEMKQSKYLGEDDEFQVQRKTKSLENERNVNKKYRLENNKLTKEYSQDFLEEYKSVTNPFNNKPQKKNKFAKKIYESDINESSAQKQNGSETNFEDKSDEDDEFLYYKYQRRSILQKLCSCFTTQQQLINMEKEQSKPSGIFGQKSFLEVQEELREKSRFKNLKNHGYISVIIKSGDDLRQEQFAAQMISKFKDIFDSHKLKLWLKPFNIIATCNDGGLIQTISDAISIDKLKKTFTQFQDLRTYFINTYGGNKSQGNNKESSRKRKFKDARNAFIQSMAGYSLLCYILQIKDRHNGNILLDSKGHVVHVDFGFLLSNNPGGVKFEADSFKLTQEYVDVMGGTSSPHYDKFTKLMTKGFLCLREHAEEIISFVEMTMISGIDLPCFQGSDRVLESLRERFKLAMTKKECKLFIRQMVNKSAGNLRTKLYDFYQKKTVGIW</sequence>
<dbReference type="GO" id="GO:0004430">
    <property type="term" value="F:1-phosphatidylinositol 4-kinase activity"/>
    <property type="evidence" value="ECO:0007669"/>
    <property type="project" value="UniProtKB-EC"/>
</dbReference>
<dbReference type="GO" id="GO:0005737">
    <property type="term" value="C:cytoplasm"/>
    <property type="evidence" value="ECO:0007669"/>
    <property type="project" value="TreeGrafter"/>
</dbReference>
<keyword evidence="9" id="KW-1185">Reference proteome</keyword>
<dbReference type="CDD" id="cd05168">
    <property type="entry name" value="PI4Kc_III_beta"/>
    <property type="match status" value="1"/>
</dbReference>
<dbReference type="SUPFAM" id="SSF56112">
    <property type="entry name" value="Protein kinase-like (PK-like)"/>
    <property type="match status" value="1"/>
</dbReference>
<dbReference type="InterPro" id="IPR011009">
    <property type="entry name" value="Kinase-like_dom_sf"/>
</dbReference>
<dbReference type="InterPro" id="IPR016024">
    <property type="entry name" value="ARM-type_fold"/>
</dbReference>
<dbReference type="InterPro" id="IPR057754">
    <property type="entry name" value="PI4-kinase_beta/PIK1_cat"/>
</dbReference>
<feature type="domain" description="PIK helical" evidence="7">
    <location>
        <begin position="1"/>
        <end position="210"/>
    </location>
</feature>
<dbReference type="GO" id="GO:0046854">
    <property type="term" value="P:phosphatidylinositol phosphate biosynthetic process"/>
    <property type="evidence" value="ECO:0007669"/>
    <property type="project" value="InterPro"/>
</dbReference>
<keyword evidence="4 8" id="KW-0418">Kinase</keyword>
<dbReference type="PROSITE" id="PS00916">
    <property type="entry name" value="PI3_4_KINASE_2"/>
    <property type="match status" value="1"/>
</dbReference>
<dbReference type="InterPro" id="IPR015433">
    <property type="entry name" value="PI3/4_kinase"/>
</dbReference>
<dbReference type="InterPro" id="IPR036940">
    <property type="entry name" value="PI3/4_kinase_cat_sf"/>
</dbReference>
<feature type="compositionally biased region" description="Polar residues" evidence="5">
    <location>
        <begin position="567"/>
        <end position="579"/>
    </location>
</feature>
<dbReference type="OMA" id="YIPQLCT"/>
<dbReference type="InterPro" id="IPR018936">
    <property type="entry name" value="PI3/4_kinase_CS"/>
</dbReference>
<dbReference type="EMBL" id="CCKQ01002088">
    <property type="protein sequence ID" value="CDW73183.1"/>
    <property type="molecule type" value="Genomic_DNA"/>
</dbReference>
<evidence type="ECO:0000259" key="7">
    <source>
        <dbReference type="PROSITE" id="PS51545"/>
    </source>
</evidence>
<dbReference type="OrthoDB" id="10264149at2759"/>
<dbReference type="Gene3D" id="1.10.1070.11">
    <property type="entry name" value="Phosphatidylinositol 3-/4-kinase, catalytic domain"/>
    <property type="match status" value="1"/>
</dbReference>
<gene>
    <name evidence="8" type="primary">Contig14820.g15786</name>
    <name evidence="8" type="ORF">STYLEM_2159</name>
</gene>
<evidence type="ECO:0000256" key="4">
    <source>
        <dbReference type="ARBA" id="ARBA00022777"/>
    </source>
</evidence>
<evidence type="ECO:0000313" key="8">
    <source>
        <dbReference type="EMBL" id="CDW73183.1"/>
    </source>
</evidence>
<dbReference type="PROSITE" id="PS51545">
    <property type="entry name" value="PIK_HELICAL"/>
    <property type="match status" value="1"/>
</dbReference>
<proteinExistence type="predicted"/>
<dbReference type="SUPFAM" id="SSF48371">
    <property type="entry name" value="ARM repeat"/>
    <property type="match status" value="1"/>
</dbReference>
<dbReference type="FunFam" id="1.10.1070.11:FF:000016">
    <property type="entry name" value="PIK1p Phosphatidylinositol 4-kinase"/>
    <property type="match status" value="1"/>
</dbReference>
<dbReference type="PROSITE" id="PS50290">
    <property type="entry name" value="PI3_4_KINASE_3"/>
    <property type="match status" value="1"/>
</dbReference>
<dbReference type="PROSITE" id="PS00915">
    <property type="entry name" value="PI3_4_KINASE_1"/>
    <property type="match status" value="1"/>
</dbReference>
<evidence type="ECO:0000256" key="3">
    <source>
        <dbReference type="ARBA" id="ARBA00022679"/>
    </source>
</evidence>